<accession>A0A518RKL1</accession>
<reference evidence="2 3" key="1">
    <citation type="submission" date="2019-07" db="EMBL/GenBank/DDBJ databases">
        <title>Sphingomonas alkalisoli sp. nov., isolated from rhizosphere soil of Suaedae salsa.</title>
        <authorList>
            <person name="Zhang H."/>
            <person name="Xu L."/>
            <person name="Zhang J.-X."/>
            <person name="Sun J.-Q."/>
        </authorList>
    </citation>
    <scope>NUCLEOTIDE SEQUENCE [LARGE SCALE GENOMIC DNA]</scope>
    <source>
        <strain evidence="2 3">XS-10</strain>
    </source>
</reference>
<dbReference type="InterPro" id="IPR035093">
    <property type="entry name" value="RelE/ParE_toxin_dom_sf"/>
</dbReference>
<keyword evidence="3" id="KW-1185">Reference proteome</keyword>
<organism evidence="2 3">
    <name type="scientific">Sphingomonas suaedae</name>
    <dbReference type="NCBI Taxonomy" id="2599297"/>
    <lineage>
        <taxon>Bacteria</taxon>
        <taxon>Pseudomonadati</taxon>
        <taxon>Pseudomonadota</taxon>
        <taxon>Alphaproteobacteria</taxon>
        <taxon>Sphingomonadales</taxon>
        <taxon>Sphingomonadaceae</taxon>
        <taxon>Sphingomonas</taxon>
    </lineage>
</organism>
<dbReference type="Gene3D" id="3.30.2310.20">
    <property type="entry name" value="RelE-like"/>
    <property type="match status" value="1"/>
</dbReference>
<keyword evidence="1" id="KW-1277">Toxin-antitoxin system</keyword>
<dbReference type="KEGG" id="ssua:FPZ54_19370"/>
<gene>
    <name evidence="2" type="ORF">FPZ54_19370</name>
</gene>
<evidence type="ECO:0000256" key="1">
    <source>
        <dbReference type="ARBA" id="ARBA00022649"/>
    </source>
</evidence>
<proteinExistence type="predicted"/>
<evidence type="ECO:0000313" key="3">
    <source>
        <dbReference type="Proteomes" id="UP000318055"/>
    </source>
</evidence>
<dbReference type="Proteomes" id="UP000318055">
    <property type="component" value="Chromosome"/>
</dbReference>
<dbReference type="AlphaFoldDB" id="A0A518RKL1"/>
<name>A0A518RKL1_9SPHN</name>
<protein>
    <submittedName>
        <fullName evidence="2">Type II toxin-antitoxin system RelE/ParE family toxin</fullName>
    </submittedName>
</protein>
<dbReference type="EMBL" id="CP042239">
    <property type="protein sequence ID" value="QDX27959.1"/>
    <property type="molecule type" value="Genomic_DNA"/>
</dbReference>
<dbReference type="Pfam" id="PF05016">
    <property type="entry name" value="ParE_toxin"/>
    <property type="match status" value="1"/>
</dbReference>
<dbReference type="RefSeq" id="WP_145849431.1">
    <property type="nucleotide sequence ID" value="NZ_CP042239.1"/>
</dbReference>
<dbReference type="InterPro" id="IPR007712">
    <property type="entry name" value="RelE/ParE_toxin"/>
</dbReference>
<evidence type="ECO:0000313" key="2">
    <source>
        <dbReference type="EMBL" id="QDX27959.1"/>
    </source>
</evidence>
<dbReference type="OrthoDB" id="8369899at2"/>
<sequence>MRQLTYTSAARQNLLEIALGIAERSGSRETGNAFVAKLEARCERLAALPGFLGTMRPELRHGIRSIVYNNYLIFFHYVGERIEVVNVLPGRRNLDLLFQVDDPEPH</sequence>